<evidence type="ECO:0000259" key="8">
    <source>
        <dbReference type="SMART" id="SM00849"/>
    </source>
</evidence>
<dbReference type="GO" id="GO:0004521">
    <property type="term" value="F:RNA endonuclease activity"/>
    <property type="evidence" value="ECO:0007669"/>
    <property type="project" value="TreeGrafter"/>
</dbReference>
<dbReference type="Pfam" id="PF00753">
    <property type="entry name" value="Lactamase_B"/>
    <property type="match status" value="1"/>
</dbReference>
<dbReference type="GO" id="GO:0005759">
    <property type="term" value="C:mitochondrial matrix"/>
    <property type="evidence" value="ECO:0007669"/>
    <property type="project" value="TreeGrafter"/>
</dbReference>
<dbReference type="Proteomes" id="UP000694388">
    <property type="component" value="Unplaced"/>
</dbReference>
<keyword evidence="5" id="KW-0378">Hydrolase</keyword>
<name>A0A8C4Q5M3_EPTBU</name>
<dbReference type="InterPro" id="IPR041516">
    <property type="entry name" value="LACTB2_WH"/>
</dbReference>
<dbReference type="InterPro" id="IPR047921">
    <property type="entry name" value="LACTB2-like_MBL-fold"/>
</dbReference>
<dbReference type="PANTHER" id="PTHR23131:SF0">
    <property type="entry name" value="ENDORIBONUCLEASE LACTB2"/>
    <property type="match status" value="1"/>
</dbReference>
<keyword evidence="10" id="KW-1185">Reference proteome</keyword>
<keyword evidence="6" id="KW-0862">Zinc</keyword>
<organism evidence="9 10">
    <name type="scientific">Eptatretus burgeri</name>
    <name type="common">Inshore hagfish</name>
    <dbReference type="NCBI Taxonomy" id="7764"/>
    <lineage>
        <taxon>Eukaryota</taxon>
        <taxon>Metazoa</taxon>
        <taxon>Chordata</taxon>
        <taxon>Craniata</taxon>
        <taxon>Vertebrata</taxon>
        <taxon>Cyclostomata</taxon>
        <taxon>Myxini</taxon>
        <taxon>Myxiniformes</taxon>
        <taxon>Myxinidae</taxon>
        <taxon>Eptatretinae</taxon>
        <taxon>Eptatretus</taxon>
    </lineage>
</organism>
<feature type="domain" description="Metallo-beta-lactamase" evidence="8">
    <location>
        <begin position="30"/>
        <end position="196"/>
    </location>
</feature>
<dbReference type="Ensembl" id="ENSEBUT00000010964.1">
    <property type="protein sequence ID" value="ENSEBUP00000010417.1"/>
    <property type="gene ID" value="ENSEBUG00000006690.1"/>
</dbReference>
<dbReference type="GeneTree" id="ENSGT00390000001710"/>
<evidence type="ECO:0000256" key="6">
    <source>
        <dbReference type="ARBA" id="ARBA00022833"/>
    </source>
</evidence>
<accession>A0A8C4Q5M3</accession>
<reference evidence="9" key="1">
    <citation type="submission" date="2025-05" db="UniProtKB">
        <authorList>
            <consortium name="Ensembl"/>
        </authorList>
    </citation>
    <scope>IDENTIFICATION</scope>
</reference>
<evidence type="ECO:0000256" key="1">
    <source>
        <dbReference type="ARBA" id="ARBA00002153"/>
    </source>
</evidence>
<evidence type="ECO:0000256" key="3">
    <source>
        <dbReference type="ARBA" id="ARBA00019428"/>
    </source>
</evidence>
<dbReference type="Gene3D" id="3.60.15.10">
    <property type="entry name" value="Ribonuclease Z/Hydroxyacylglutathione hydrolase-like"/>
    <property type="match status" value="1"/>
</dbReference>
<evidence type="ECO:0000313" key="9">
    <source>
        <dbReference type="Ensembl" id="ENSEBUP00000010417.1"/>
    </source>
</evidence>
<dbReference type="GO" id="GO:0003727">
    <property type="term" value="F:single-stranded RNA binding"/>
    <property type="evidence" value="ECO:0007669"/>
    <property type="project" value="TreeGrafter"/>
</dbReference>
<dbReference type="GO" id="GO:0016787">
    <property type="term" value="F:hydrolase activity"/>
    <property type="evidence" value="ECO:0007669"/>
    <property type="project" value="UniProtKB-KW"/>
</dbReference>
<dbReference type="SMART" id="SM00849">
    <property type="entry name" value="Lactamase_B"/>
    <property type="match status" value="1"/>
</dbReference>
<dbReference type="InterPro" id="IPR036388">
    <property type="entry name" value="WH-like_DNA-bd_sf"/>
</dbReference>
<dbReference type="AlphaFoldDB" id="A0A8C4Q5M3"/>
<dbReference type="Pfam" id="PF17778">
    <property type="entry name" value="WHD_BLACT"/>
    <property type="match status" value="1"/>
</dbReference>
<dbReference type="CDD" id="cd07722">
    <property type="entry name" value="LACTB2-like_MBL-fold"/>
    <property type="match status" value="1"/>
</dbReference>
<protein>
    <recommendedName>
        <fullName evidence="3">Endoribonuclease LACTB2</fullName>
    </recommendedName>
    <alternativeName>
        <fullName evidence="7">Beta-lactamase-like protein 2</fullName>
    </alternativeName>
</protein>
<proteinExistence type="inferred from homology"/>
<dbReference type="SUPFAM" id="SSF56281">
    <property type="entry name" value="Metallo-hydrolase/oxidoreductase"/>
    <property type="match status" value="1"/>
</dbReference>
<sequence length="287" mass="32050">MTTHLPKLQRLSERVFRVLGCNPGAVTMQGTNTYLVGSGNRQILIDTGEGVPEYNDCMKQACLQLNCSIQEVIITHWHLDHSGGVSDIRRLTNSVNLKVSKLPRVPFQEETIDYGGGYTFVSHGGLITTDGATLRVLHTPGHTDDHMALLLEEEGAVFSGDCVLGETTAVFENLRDYMNSLKAIMNLVPSLIYPGHGPVVRNAVGWLKNYITHREQREMQLLSAMQAEPSHSYTPSDLVSIVYTDIPTNLVRLAIINVHQHLTKLEEEGKIDSPLTMYRRNILPTFW</sequence>
<dbReference type="Ensembl" id="ENSEBUT00000010952.1">
    <property type="protein sequence ID" value="ENSEBUP00000010405.1"/>
    <property type="gene ID" value="ENSEBUG00000006690.1"/>
</dbReference>
<evidence type="ECO:0000256" key="4">
    <source>
        <dbReference type="ARBA" id="ARBA00022723"/>
    </source>
</evidence>
<dbReference type="InterPro" id="IPR001279">
    <property type="entry name" value="Metallo-B-lactamas"/>
</dbReference>
<dbReference type="InterPro" id="IPR036866">
    <property type="entry name" value="RibonucZ/Hydroxyglut_hydro"/>
</dbReference>
<evidence type="ECO:0000256" key="7">
    <source>
        <dbReference type="ARBA" id="ARBA00032142"/>
    </source>
</evidence>
<evidence type="ECO:0000313" key="10">
    <source>
        <dbReference type="Proteomes" id="UP000694388"/>
    </source>
</evidence>
<dbReference type="FunFam" id="3.60.15.10:FF:000017">
    <property type="entry name" value="Lactamase beta 2"/>
    <property type="match status" value="1"/>
</dbReference>
<evidence type="ECO:0000256" key="2">
    <source>
        <dbReference type="ARBA" id="ARBA00006759"/>
    </source>
</evidence>
<dbReference type="InterPro" id="IPR050662">
    <property type="entry name" value="Sec-metab_biosynth-thioest"/>
</dbReference>
<evidence type="ECO:0000256" key="5">
    <source>
        <dbReference type="ARBA" id="ARBA00022801"/>
    </source>
</evidence>
<dbReference type="PANTHER" id="PTHR23131">
    <property type="entry name" value="ENDORIBONUCLEASE LACTB2"/>
    <property type="match status" value="1"/>
</dbReference>
<keyword evidence="4" id="KW-0479">Metal-binding</keyword>
<dbReference type="GO" id="GO:0046872">
    <property type="term" value="F:metal ion binding"/>
    <property type="evidence" value="ECO:0007669"/>
    <property type="project" value="UniProtKB-KW"/>
</dbReference>
<comment type="function">
    <text evidence="1">Endoribonuclease; cleaves preferentially 3' to purine-pyrimidine dinucleotide motifs in single-stranded RNA. The cleavage product contains a free 3' -OH group. Has no activity with double-stranded RNA or DNA. Required for normal mitochondrial function and cell viability.</text>
</comment>
<dbReference type="Gene3D" id="1.10.10.10">
    <property type="entry name" value="Winged helix-like DNA-binding domain superfamily/Winged helix DNA-binding domain"/>
    <property type="match status" value="1"/>
</dbReference>
<comment type="similarity">
    <text evidence="2">Belongs to the metallo-beta-lactamase superfamily. Glyoxalase II family.</text>
</comment>